<dbReference type="InterPro" id="IPR012934">
    <property type="entry name" value="Znf_AD"/>
</dbReference>
<protein>
    <recommendedName>
        <fullName evidence="1">ZAD domain-containing protein</fullName>
    </recommendedName>
</protein>
<comment type="caution">
    <text evidence="2">The sequence shown here is derived from an EMBL/GenBank/DDBJ whole genome shotgun (WGS) entry which is preliminary data.</text>
</comment>
<keyword evidence="3" id="KW-1185">Reference proteome</keyword>
<reference evidence="2 3" key="1">
    <citation type="journal article" date="2024" name="BMC Genomics">
        <title>De novo assembly and annotation of Popillia japonica's genome with initial clues to its potential as an invasive pest.</title>
        <authorList>
            <person name="Cucini C."/>
            <person name="Boschi S."/>
            <person name="Funari R."/>
            <person name="Cardaioli E."/>
            <person name="Iannotti N."/>
            <person name="Marturano G."/>
            <person name="Paoli F."/>
            <person name="Bruttini M."/>
            <person name="Carapelli A."/>
            <person name="Frati F."/>
            <person name="Nardi F."/>
        </authorList>
    </citation>
    <scope>NUCLEOTIDE SEQUENCE [LARGE SCALE GENOMIC DNA]</scope>
    <source>
        <strain evidence="2">DMR45628</strain>
    </source>
</reference>
<dbReference type="Proteomes" id="UP001458880">
    <property type="component" value="Unassembled WGS sequence"/>
</dbReference>
<evidence type="ECO:0000259" key="1">
    <source>
        <dbReference type="SMART" id="SM00868"/>
    </source>
</evidence>
<accession>A0AAW1KKM0</accession>
<sequence>MFDVCRLCLSDIPEIVNKLSYDDYTCYDSKIKLIMPEIDINTTTTFILCDHCSESLNKAYNFKCRCLEVEELINNYLNEMNLTVTNLKYVKDRSYKIDESTTEPSLEIKEESYDNGVSSIYNRLDDGNLISDQSSDAAHIEIIETNRFKVFNKST</sequence>
<evidence type="ECO:0000313" key="2">
    <source>
        <dbReference type="EMBL" id="KAK9720843.1"/>
    </source>
</evidence>
<proteinExistence type="predicted"/>
<name>A0AAW1KKM0_POPJA</name>
<organism evidence="2 3">
    <name type="scientific">Popillia japonica</name>
    <name type="common">Japanese beetle</name>
    <dbReference type="NCBI Taxonomy" id="7064"/>
    <lineage>
        <taxon>Eukaryota</taxon>
        <taxon>Metazoa</taxon>
        <taxon>Ecdysozoa</taxon>
        <taxon>Arthropoda</taxon>
        <taxon>Hexapoda</taxon>
        <taxon>Insecta</taxon>
        <taxon>Pterygota</taxon>
        <taxon>Neoptera</taxon>
        <taxon>Endopterygota</taxon>
        <taxon>Coleoptera</taxon>
        <taxon>Polyphaga</taxon>
        <taxon>Scarabaeiformia</taxon>
        <taxon>Scarabaeidae</taxon>
        <taxon>Rutelinae</taxon>
        <taxon>Popillia</taxon>
    </lineage>
</organism>
<dbReference type="GO" id="GO:0005634">
    <property type="term" value="C:nucleus"/>
    <property type="evidence" value="ECO:0007669"/>
    <property type="project" value="InterPro"/>
</dbReference>
<gene>
    <name evidence="2" type="ORF">QE152_g21857</name>
</gene>
<dbReference type="EMBL" id="JASPKY010000206">
    <property type="protein sequence ID" value="KAK9720843.1"/>
    <property type="molecule type" value="Genomic_DNA"/>
</dbReference>
<dbReference type="SMART" id="SM00868">
    <property type="entry name" value="zf-AD"/>
    <property type="match status" value="1"/>
</dbReference>
<feature type="domain" description="ZAD" evidence="1">
    <location>
        <begin position="4"/>
        <end position="76"/>
    </location>
</feature>
<dbReference type="AlphaFoldDB" id="A0AAW1KKM0"/>
<dbReference type="GO" id="GO:0008270">
    <property type="term" value="F:zinc ion binding"/>
    <property type="evidence" value="ECO:0007669"/>
    <property type="project" value="InterPro"/>
</dbReference>
<evidence type="ECO:0000313" key="3">
    <source>
        <dbReference type="Proteomes" id="UP001458880"/>
    </source>
</evidence>